<feature type="domain" description="Na+/H+ antiporter NhaC-like C-terminal" evidence="8">
    <location>
        <begin position="27"/>
        <end position="187"/>
    </location>
</feature>
<gene>
    <name evidence="9" type="ORF">SAMN02745912_02973</name>
</gene>
<dbReference type="PANTHER" id="PTHR43478">
    <property type="entry name" value="NA+/H+ ANTIPORTER-RELATED"/>
    <property type="match status" value="1"/>
</dbReference>
<evidence type="ECO:0000256" key="1">
    <source>
        <dbReference type="ARBA" id="ARBA00004651"/>
    </source>
</evidence>
<proteinExistence type="predicted"/>
<keyword evidence="5 6" id="KW-0472">Membrane</keyword>
<evidence type="ECO:0000313" key="9">
    <source>
        <dbReference type="EMBL" id="SHK32183.1"/>
    </source>
</evidence>
<feature type="transmembrane region" description="Helical" evidence="6">
    <location>
        <begin position="225"/>
        <end position="243"/>
    </location>
</feature>
<keyword evidence="3 6" id="KW-0812">Transmembrane</keyword>
<name>A0A1M6RID1_PARC5</name>
<feature type="domain" description="Na+/H+ antiporter NhaC-like C-terminal" evidence="8">
    <location>
        <begin position="188"/>
        <end position="526"/>
    </location>
</feature>
<evidence type="ECO:0000256" key="3">
    <source>
        <dbReference type="ARBA" id="ARBA00022692"/>
    </source>
</evidence>
<evidence type="ECO:0000313" key="10">
    <source>
        <dbReference type="Proteomes" id="UP000184465"/>
    </source>
</evidence>
<feature type="transmembrane region" description="Helical" evidence="6">
    <location>
        <begin position="508"/>
        <end position="524"/>
    </location>
</feature>
<comment type="subcellular location">
    <subcellularLocation>
        <location evidence="1">Cell membrane</location>
        <topology evidence="1">Multi-pass membrane protein</topology>
    </subcellularLocation>
</comment>
<dbReference type="RefSeq" id="WP_073151783.1">
    <property type="nucleotide sequence ID" value="NZ_FRAG01000047.1"/>
</dbReference>
<keyword evidence="10" id="KW-1185">Reference proteome</keyword>
<dbReference type="Pfam" id="PF03553">
    <property type="entry name" value="Na_H_antiporter"/>
    <property type="match status" value="2"/>
</dbReference>
<evidence type="ECO:0000256" key="7">
    <source>
        <dbReference type="SAM" id="SignalP"/>
    </source>
</evidence>
<feature type="transmembrane region" description="Helical" evidence="6">
    <location>
        <begin position="530"/>
        <end position="551"/>
    </location>
</feature>
<feature type="signal peptide" evidence="7">
    <location>
        <begin position="1"/>
        <end position="24"/>
    </location>
</feature>
<dbReference type="EMBL" id="FRAG01000047">
    <property type="protein sequence ID" value="SHK32183.1"/>
    <property type="molecule type" value="Genomic_DNA"/>
</dbReference>
<feature type="transmembrane region" description="Helical" evidence="6">
    <location>
        <begin position="94"/>
        <end position="113"/>
    </location>
</feature>
<reference evidence="10" key="1">
    <citation type="submission" date="2016-11" db="EMBL/GenBank/DDBJ databases">
        <authorList>
            <person name="Varghese N."/>
            <person name="Submissions S."/>
        </authorList>
    </citation>
    <scope>NUCLEOTIDE SEQUENCE [LARGE SCALE GENOMIC DNA]</scope>
    <source>
        <strain evidence="10">DSM 15212 / CIP 107654 / DViRD3</strain>
    </source>
</reference>
<evidence type="ECO:0000256" key="6">
    <source>
        <dbReference type="SAM" id="Phobius"/>
    </source>
</evidence>
<feature type="transmembrane region" description="Helical" evidence="6">
    <location>
        <begin position="34"/>
        <end position="51"/>
    </location>
</feature>
<dbReference type="STRING" id="1121301.SAMN02745912_02973"/>
<organism evidence="9 10">
    <name type="scientific">Paramaledivibacter caminithermalis (strain DSM 15212 / CIP 107654 / DViRD3)</name>
    <name type="common">Clostridium caminithermale</name>
    <dbReference type="NCBI Taxonomy" id="1121301"/>
    <lineage>
        <taxon>Bacteria</taxon>
        <taxon>Bacillati</taxon>
        <taxon>Bacillota</taxon>
        <taxon>Clostridia</taxon>
        <taxon>Peptostreptococcales</taxon>
        <taxon>Caminicellaceae</taxon>
        <taxon>Paramaledivibacter</taxon>
    </lineage>
</organism>
<dbReference type="AlphaFoldDB" id="A0A1M6RID1"/>
<sequence length="569" mass="60778">MNKKSFLLILVFILILSASIPVLAATEEADTISFGWLSLLPPLIAIVLAFLTKQVVLSMFIGVFCGAIMLNEWNPFYGFLRTLDKYMIGSLADSWYAAIIIFTLTIGGMIGIITKMGGTQAIANKLMKKAKTPVSAQIVTAVLGCIVFFDDLANLLVVGPTMRPLTDKLKVSREKLAYIVDSTASPIAGMALISTWIGFELGIINNAFEAIGVKANVYEVYLRSIPYYFYNIFALALVFILAYKAKDFGPMYEAEKRARLTGKLIADDAIPLSTSDIDAKVSESEKGFRAYNALIPIITLVGISFIGLWYNGYLSSDPGTNPFTWEGIRTCFGNADSSVVLVWGSVTASIVAGILALSQKILTLKETFDAWFEGAKGLLDVSVILVLSWSLGSVISDIGTAKFLVGVVSKSSIPGGILPVIIFIISCLVAFSTGTAWGTMTIVLPLAVPLAASFVSGNPSESHLVLASLSSVLAGAIFGDHCSPISDTTILSSMSSGSDHLHHVKTQIPYALTGAGLAIGGYLLTGLLNISAIIIIPLGIAGIFAIVHFYGKSTKTEDLKKSQELQESI</sequence>
<feature type="chain" id="PRO_5012138616" evidence="7">
    <location>
        <begin position="25"/>
        <end position="569"/>
    </location>
</feature>
<dbReference type="GO" id="GO:0005886">
    <property type="term" value="C:plasma membrane"/>
    <property type="evidence" value="ECO:0007669"/>
    <property type="project" value="UniProtKB-SubCell"/>
</dbReference>
<dbReference type="PANTHER" id="PTHR43478:SF1">
    <property type="entry name" value="NA+_H+ ANTIPORTER NHAC-LIKE C-TERMINAL DOMAIN-CONTAINING PROTEIN"/>
    <property type="match status" value="1"/>
</dbReference>
<keyword evidence="4 6" id="KW-1133">Transmembrane helix</keyword>
<evidence type="ECO:0000256" key="5">
    <source>
        <dbReference type="ARBA" id="ARBA00023136"/>
    </source>
</evidence>
<feature type="transmembrane region" description="Helical" evidence="6">
    <location>
        <begin position="378"/>
        <end position="396"/>
    </location>
</feature>
<evidence type="ECO:0000256" key="2">
    <source>
        <dbReference type="ARBA" id="ARBA00022475"/>
    </source>
</evidence>
<keyword evidence="2" id="KW-1003">Cell membrane</keyword>
<protein>
    <submittedName>
        <fullName evidence="9">Transporter, NhaC family</fullName>
    </submittedName>
</protein>
<feature type="transmembrane region" description="Helical" evidence="6">
    <location>
        <begin position="134"/>
        <end position="157"/>
    </location>
</feature>
<dbReference type="Proteomes" id="UP000184465">
    <property type="component" value="Unassembled WGS sequence"/>
</dbReference>
<dbReference type="InterPro" id="IPR018461">
    <property type="entry name" value="Na/H_Antiport_NhaC-like_C"/>
</dbReference>
<evidence type="ECO:0000256" key="4">
    <source>
        <dbReference type="ARBA" id="ARBA00022989"/>
    </source>
</evidence>
<evidence type="ECO:0000259" key="8">
    <source>
        <dbReference type="Pfam" id="PF03553"/>
    </source>
</evidence>
<keyword evidence="7" id="KW-0732">Signal</keyword>
<feature type="transmembrane region" description="Helical" evidence="6">
    <location>
        <begin position="290"/>
        <end position="310"/>
    </location>
</feature>
<accession>A0A1M6RID1</accession>
<feature type="transmembrane region" description="Helical" evidence="6">
    <location>
        <begin position="339"/>
        <end position="357"/>
    </location>
</feature>
<dbReference type="OrthoDB" id="9762978at2"/>
<feature type="transmembrane region" description="Helical" evidence="6">
    <location>
        <begin position="56"/>
        <end position="74"/>
    </location>
</feature>